<reference evidence="3 4" key="1">
    <citation type="submission" date="2012-08" db="EMBL/GenBank/DDBJ databases">
        <title>Oryza genome evolution.</title>
        <authorList>
            <person name="Wing R.A."/>
        </authorList>
    </citation>
    <scope>NUCLEOTIDE SEQUENCE</scope>
</reference>
<proteinExistence type="predicted"/>
<dbReference type="STRING" id="77586.A0A0D9W269"/>
<feature type="region of interest" description="Disordered" evidence="1">
    <location>
        <begin position="888"/>
        <end position="963"/>
    </location>
</feature>
<organism evidence="3 4">
    <name type="scientific">Leersia perrieri</name>
    <dbReference type="NCBI Taxonomy" id="77586"/>
    <lineage>
        <taxon>Eukaryota</taxon>
        <taxon>Viridiplantae</taxon>
        <taxon>Streptophyta</taxon>
        <taxon>Embryophyta</taxon>
        <taxon>Tracheophyta</taxon>
        <taxon>Spermatophyta</taxon>
        <taxon>Magnoliopsida</taxon>
        <taxon>Liliopsida</taxon>
        <taxon>Poales</taxon>
        <taxon>Poaceae</taxon>
        <taxon>BOP clade</taxon>
        <taxon>Oryzoideae</taxon>
        <taxon>Oryzeae</taxon>
        <taxon>Oryzinae</taxon>
        <taxon>Leersia</taxon>
    </lineage>
</organism>
<dbReference type="Gramene" id="LPERR04G01440.1">
    <property type="protein sequence ID" value="LPERR04G01440.1"/>
    <property type="gene ID" value="LPERR04G01440"/>
</dbReference>
<evidence type="ECO:0000259" key="2">
    <source>
        <dbReference type="Pfam" id="PF03478"/>
    </source>
</evidence>
<dbReference type="eggNOG" id="ENOG502RRP4">
    <property type="taxonomic scope" value="Eukaryota"/>
</dbReference>
<protein>
    <recommendedName>
        <fullName evidence="2">KIB1-4 beta-propeller domain-containing protein</fullName>
    </recommendedName>
</protein>
<dbReference type="PANTHER" id="PTHR45560:SF4">
    <property type="entry name" value="OS04G0164500 PROTEIN"/>
    <property type="match status" value="1"/>
</dbReference>
<evidence type="ECO:0000313" key="4">
    <source>
        <dbReference type="Proteomes" id="UP000032180"/>
    </source>
</evidence>
<feature type="compositionally biased region" description="Basic and acidic residues" evidence="1">
    <location>
        <begin position="888"/>
        <end position="905"/>
    </location>
</feature>
<dbReference type="InterPro" id="IPR005174">
    <property type="entry name" value="KIB1-4_b-propeller"/>
</dbReference>
<feature type="compositionally biased region" description="Acidic residues" evidence="1">
    <location>
        <begin position="906"/>
        <end position="955"/>
    </location>
</feature>
<dbReference type="Proteomes" id="UP000032180">
    <property type="component" value="Chromosome 4"/>
</dbReference>
<feature type="domain" description="KIB1-4 beta-propeller" evidence="2">
    <location>
        <begin position="76"/>
        <end position="427"/>
    </location>
</feature>
<evidence type="ECO:0000256" key="1">
    <source>
        <dbReference type="SAM" id="MobiDB-lite"/>
    </source>
</evidence>
<dbReference type="PANTHER" id="PTHR45560">
    <property type="entry name" value="OS04G0163150 PROTEIN-RELATED"/>
    <property type="match status" value="1"/>
</dbReference>
<reference evidence="3" key="3">
    <citation type="submission" date="2015-04" db="UniProtKB">
        <authorList>
            <consortium name="EnsemblPlants"/>
        </authorList>
    </citation>
    <scope>IDENTIFICATION</scope>
</reference>
<name>A0A0D9W269_9ORYZ</name>
<reference evidence="4" key="2">
    <citation type="submission" date="2013-12" db="EMBL/GenBank/DDBJ databases">
        <authorList>
            <person name="Yu Y."/>
            <person name="Lee S."/>
            <person name="de Baynast K."/>
            <person name="Wissotski M."/>
            <person name="Liu L."/>
            <person name="Talag J."/>
            <person name="Goicoechea J."/>
            <person name="Angelova A."/>
            <person name="Jetty R."/>
            <person name="Kudrna D."/>
            <person name="Golser W."/>
            <person name="Rivera L."/>
            <person name="Zhang J."/>
            <person name="Wing R."/>
        </authorList>
    </citation>
    <scope>NUCLEOTIDE SEQUENCE</scope>
</reference>
<sequence length="1005" mass="111153">MAAPMRSDATAAERDYSNLAPDLITDIHRRLTFTDRLAAATVFGAAGHALKPEAPWLFLLPAAATAGDTPADTNRLYSVADKRVAAARPPGVTMRDCYVIGSSGGWVVTADKKARLHMVNPVNGEHHALPAITTCHFFFVTNPNWPLFHVNIIQDQLISAGGETSTSTSTATARRLPLCTVVSDQMRGWVYRKVILSASPRPGNYAAMLLLDVDRHRGTPAFATSSDPTWRVAASSAARHGGDGVEDAIHHNGKFYSVSYSGIVEEWSQRSASAQFTSRVVSPTPAKDAVNDDVEEDRGIGIGRPSEWHIKKEKYRRNYIVAAPDGKMMVVTKYFKAVEVGQYRKKERRVCFKVQVLLESGGRWKNKASIGQLALFVGGCNSVSVMTKEHPEVRAGCVYFAADELAKGPLTRESDPEEYFGYSQHDDKRKVVGVYSLKDGARAEELAGLGEHANWPPPAWFMPYLPPKSSAGEVDFTKLPTDLVAGIHTHLTFLDRLTPAVLFAAAGHSLKPESPWLAIPGNGGSVPATAAAPTRLYSISDRLVGEARAGEAAMRDCFFLGSGDGWLITADKTSRLRMVNPITGIHHPLPAITTCPFFYTTSWTGRGSHVNLTPEPFMRARYGGEPPAPEEAEQTMIGRSLYTVAAVQMRQFVYRKVVLSAGARPGDYAAMLLLGRDLAAPMFASSDHPAWRVAASRDGVEDAIHHEGKFYSVTYTGVVEEWDRRGGEFTSRTVATMPPEKLNGDRKYMAAAPEGKLMVVTKFFKDVTYQETHQYYGGYNKDKRVFFEILVLDGGGRWREAADVGESAALFLGTNASMFVSRRECPELVAGGIYFTDDDVARRLPFGRSDEERYSYYEKDERKMVAGVYNSLERHRARKLPVVIKRRMEATQKSPPVEDEHHEVEDEHWDMEEDGGDVEEYGDEVEDDEHEEEEDEEQDDVAEEHEEEEEVELELENNGTCPPPVWFKPGTTISVSLGRMRVANVVTGEQWKLPAITTISFLNAD</sequence>
<feature type="domain" description="KIB1-4 beta-propeller" evidence="2">
    <location>
        <begin position="537"/>
        <end position="870"/>
    </location>
</feature>
<dbReference type="AlphaFoldDB" id="A0A0D9W269"/>
<dbReference type="HOGENOM" id="CLU_316978_0_0_1"/>
<dbReference type="EnsemblPlants" id="LPERR04G01440.1">
    <property type="protein sequence ID" value="LPERR04G01440.1"/>
    <property type="gene ID" value="LPERR04G01440"/>
</dbReference>
<accession>A0A0D9W269</accession>
<keyword evidence="4" id="KW-1185">Reference proteome</keyword>
<dbReference type="Pfam" id="PF03478">
    <property type="entry name" value="Beta-prop_KIB1-4"/>
    <property type="match status" value="2"/>
</dbReference>
<evidence type="ECO:0000313" key="3">
    <source>
        <dbReference type="EnsemblPlants" id="LPERR04G01440.1"/>
    </source>
</evidence>